<dbReference type="Gene3D" id="3.30.40.10">
    <property type="entry name" value="Zinc/RING finger domain, C3HC4 (zinc finger)"/>
    <property type="match status" value="1"/>
</dbReference>
<dbReference type="CDD" id="cd02257">
    <property type="entry name" value="Peptidase_C19"/>
    <property type="match status" value="1"/>
</dbReference>
<dbReference type="PROSITE" id="PS00973">
    <property type="entry name" value="USP_2"/>
    <property type="match status" value="1"/>
</dbReference>
<keyword evidence="10" id="KW-1185">Reference proteome</keyword>
<dbReference type="EMBL" id="CM000640">
    <property type="protein sequence ID" value="EED93860.1"/>
    <property type="molecule type" value="Genomic_DNA"/>
</dbReference>
<dbReference type="AlphaFoldDB" id="B8BYB5"/>
<dbReference type="InterPro" id="IPR038765">
    <property type="entry name" value="Papain-like_cys_pep_sf"/>
</dbReference>
<dbReference type="GO" id="GO:0004843">
    <property type="term" value="F:cysteine-type deubiquitinase activity"/>
    <property type="evidence" value="ECO:0007669"/>
    <property type="project" value="UniProtKB-UniRule"/>
</dbReference>
<dbReference type="GO" id="GO:0006508">
    <property type="term" value="P:proteolysis"/>
    <property type="evidence" value="ECO:0007669"/>
    <property type="project" value="UniProtKB-KW"/>
</dbReference>
<dbReference type="InterPro" id="IPR013083">
    <property type="entry name" value="Znf_RING/FYVE/PHD"/>
</dbReference>
<feature type="domain" description="UBP-type" evidence="8">
    <location>
        <begin position="3"/>
        <end position="170"/>
    </location>
</feature>
<dbReference type="PANTHER" id="PTHR21646:SF98">
    <property type="entry name" value="UBIQUITIN CARBOXYL-TERMINAL HYDROLASE"/>
    <property type="match status" value="1"/>
</dbReference>
<protein>
    <recommendedName>
        <fullName evidence="5">Ubiquitin carboxyl-terminal hydrolase</fullName>
        <ecNumber evidence="5">3.4.19.12</ecNumber>
    </recommendedName>
</protein>
<dbReference type="GeneID" id="7451279"/>
<evidence type="ECO:0000259" key="7">
    <source>
        <dbReference type="PROSITE" id="PS50235"/>
    </source>
</evidence>
<dbReference type="Pfam" id="PF00443">
    <property type="entry name" value="UCH"/>
    <property type="match status" value="1"/>
</dbReference>
<dbReference type="InParanoid" id="B8BYB5"/>
<dbReference type="HOGENOM" id="CLU_455297_0_0_1"/>
<feature type="region of interest" description="Disordered" evidence="6">
    <location>
        <begin position="104"/>
        <end position="126"/>
    </location>
</feature>
<comment type="catalytic activity">
    <reaction evidence="5">
        <text>Thiol-dependent hydrolysis of ester, thioester, amide, peptide and isopeptide bonds formed by the C-terminal Gly of ubiquitin (a 76-residue protein attached to proteins as an intracellular targeting signal).</text>
        <dbReference type="EC" id="3.4.19.12"/>
    </reaction>
</comment>
<dbReference type="STRING" id="35128.B8BYB5"/>
<evidence type="ECO:0000259" key="8">
    <source>
        <dbReference type="PROSITE" id="PS50271"/>
    </source>
</evidence>
<dbReference type="InterPro" id="IPR001607">
    <property type="entry name" value="Znf_UBP"/>
</dbReference>
<dbReference type="PROSITE" id="PS50235">
    <property type="entry name" value="USP_3"/>
    <property type="match status" value="1"/>
</dbReference>
<dbReference type="Proteomes" id="UP000001449">
    <property type="component" value="Chromosome 3"/>
</dbReference>
<evidence type="ECO:0000256" key="4">
    <source>
        <dbReference type="PROSITE-ProRule" id="PRU00502"/>
    </source>
</evidence>
<keyword evidence="5" id="KW-0833">Ubl conjugation pathway</keyword>
<evidence type="ECO:0000256" key="2">
    <source>
        <dbReference type="ARBA" id="ARBA00022771"/>
    </source>
</evidence>
<dbReference type="KEGG" id="tps:THAPSDRAFT_3629"/>
<dbReference type="InterPro" id="IPR050185">
    <property type="entry name" value="Ub_carboxyl-term_hydrolase"/>
</dbReference>
<keyword evidence="5" id="KW-0645">Protease</keyword>
<dbReference type="SUPFAM" id="SSF54001">
    <property type="entry name" value="Cysteine proteinases"/>
    <property type="match status" value="1"/>
</dbReference>
<keyword evidence="5" id="KW-0788">Thiol protease</keyword>
<dbReference type="PROSITE" id="PS00972">
    <property type="entry name" value="USP_1"/>
    <property type="match status" value="1"/>
</dbReference>
<dbReference type="SMART" id="SM00290">
    <property type="entry name" value="ZnF_UBP"/>
    <property type="match status" value="1"/>
</dbReference>
<proteinExistence type="inferred from homology"/>
<dbReference type="RefSeq" id="XP_002288424.1">
    <property type="nucleotide sequence ID" value="XM_002288388.1"/>
</dbReference>
<dbReference type="eggNOG" id="KOG1867">
    <property type="taxonomic scope" value="Eukaryota"/>
</dbReference>
<dbReference type="GO" id="GO:0008270">
    <property type="term" value="F:zinc ion binding"/>
    <property type="evidence" value="ECO:0007669"/>
    <property type="project" value="UniProtKB-KW"/>
</dbReference>
<dbReference type="InterPro" id="IPR018200">
    <property type="entry name" value="USP_CS"/>
</dbReference>
<dbReference type="OMA" id="RYQCNGK"/>
<reference evidence="9 10" key="2">
    <citation type="journal article" date="2008" name="Nature">
        <title>The Phaeodactylum genome reveals the evolutionary history of diatom genomes.</title>
        <authorList>
            <person name="Bowler C."/>
            <person name="Allen A.E."/>
            <person name="Badger J.H."/>
            <person name="Grimwood J."/>
            <person name="Jabbari K."/>
            <person name="Kuo A."/>
            <person name="Maheswari U."/>
            <person name="Martens C."/>
            <person name="Maumus F."/>
            <person name="Otillar R.P."/>
            <person name="Rayko E."/>
            <person name="Salamov A."/>
            <person name="Vandepoele K."/>
            <person name="Beszteri B."/>
            <person name="Gruber A."/>
            <person name="Heijde M."/>
            <person name="Katinka M."/>
            <person name="Mock T."/>
            <person name="Valentin K."/>
            <person name="Verret F."/>
            <person name="Berges J.A."/>
            <person name="Brownlee C."/>
            <person name="Cadoret J.P."/>
            <person name="Chiovitti A."/>
            <person name="Choi C.J."/>
            <person name="Coesel S."/>
            <person name="De Martino A."/>
            <person name="Detter J.C."/>
            <person name="Durkin C."/>
            <person name="Falciatore A."/>
            <person name="Fournet J."/>
            <person name="Haruta M."/>
            <person name="Huysman M.J."/>
            <person name="Jenkins B.D."/>
            <person name="Jiroutova K."/>
            <person name="Jorgensen R.E."/>
            <person name="Joubert Y."/>
            <person name="Kaplan A."/>
            <person name="Kroger N."/>
            <person name="Kroth P.G."/>
            <person name="La Roche J."/>
            <person name="Lindquist E."/>
            <person name="Lommer M."/>
            <person name="Martin-Jezequel V."/>
            <person name="Lopez P.J."/>
            <person name="Lucas S."/>
            <person name="Mangogna M."/>
            <person name="McGinnis K."/>
            <person name="Medlin L.K."/>
            <person name="Montsant A."/>
            <person name="Oudot-Le Secq M.P."/>
            <person name="Napoli C."/>
            <person name="Obornik M."/>
            <person name="Parker M.S."/>
            <person name="Petit J.L."/>
            <person name="Porcel B.M."/>
            <person name="Poulsen N."/>
            <person name="Robison M."/>
            <person name="Rychlewski L."/>
            <person name="Rynearson T.A."/>
            <person name="Schmutz J."/>
            <person name="Shapiro H."/>
            <person name="Siaut M."/>
            <person name="Stanley M."/>
            <person name="Sussman M.R."/>
            <person name="Taylor A.R."/>
            <person name="Vardi A."/>
            <person name="von Dassow P."/>
            <person name="Vyverman W."/>
            <person name="Willis A."/>
            <person name="Wyrwicz L.S."/>
            <person name="Rokhsar D.S."/>
            <person name="Weissenbach J."/>
            <person name="Armbrust E.V."/>
            <person name="Green B.R."/>
            <person name="Van de Peer Y."/>
            <person name="Grigoriev I.V."/>
        </authorList>
    </citation>
    <scope>NUCLEOTIDE SEQUENCE [LARGE SCALE GENOMIC DNA]</scope>
    <source>
        <strain evidence="9 10">CCMP1335</strain>
    </source>
</reference>
<comment type="similarity">
    <text evidence="5">Belongs to the peptidase C19 family.</text>
</comment>
<dbReference type="InterPro" id="IPR028889">
    <property type="entry name" value="USP"/>
</dbReference>
<evidence type="ECO:0000313" key="9">
    <source>
        <dbReference type="EMBL" id="EED93860.1"/>
    </source>
</evidence>
<evidence type="ECO:0000256" key="6">
    <source>
        <dbReference type="SAM" id="MobiDB-lite"/>
    </source>
</evidence>
<accession>B8BYB5</accession>
<dbReference type="GO" id="GO:0016579">
    <property type="term" value="P:protein deubiquitination"/>
    <property type="evidence" value="ECO:0007669"/>
    <property type="project" value="InterPro"/>
</dbReference>
<dbReference type="PANTHER" id="PTHR21646">
    <property type="entry name" value="UBIQUITIN CARBOXYL-TERMINAL HYDROLASE"/>
    <property type="match status" value="1"/>
</dbReference>
<dbReference type="EC" id="3.4.19.12" evidence="5"/>
<keyword evidence="3" id="KW-0862">Zinc</keyword>
<evidence type="ECO:0000256" key="1">
    <source>
        <dbReference type="ARBA" id="ARBA00022723"/>
    </source>
</evidence>
<dbReference type="PaxDb" id="35128-Thaps3629"/>
<evidence type="ECO:0000256" key="5">
    <source>
        <dbReference type="RuleBase" id="RU366025"/>
    </source>
</evidence>
<keyword evidence="5" id="KW-0378">Hydrolase</keyword>
<sequence>MADACPHLREPTKAAWKRLRNPLTWGCDICHSTDGIWCCLSCGHIGCGRRAHLPALGGGHSKHHYHTTHINQESISASSSDGKKKRVKILRILRSSSKGSCISNDAVGNADSQSNTAEESAGEVGPSGHEVCIDIVSKAVHCYECDDYVLSDAPWLAKLRNEIDVIEQRREETSSTNSSTDDEERKEIMDYDYEMVDPLDDDANKEQQINDKKMPAAASAQAEVDSPANETISPYEPGITGLTNLGNTCYMNSVVQMLSHCSGFRSFFRDFLRAAAPLRLAGEGGYKISRQSTTRLKDTLHVDTSPDKLALTEATHALLRVLWSGRWPYVSPRYFVHAVWKHGGLFAARKQQDANEFLNFYLGRVDDELKAPKATSSVMMDLFGIDQYQEVQCDGCSTVTKRTEPLLGLVLSLPDEDKTDASVMADSDSVKVEKEIDLLECFKSLQTTGRFIEENQFHCDKCNCKRDATWSVALQRRPQSLLISLRRTLWNPEKGVHKDSRRVKFPVELDASQLLEMENDKTSPVDAFEGCHYSLISVVSHSGSSPFVGHYISWCRVDGVNGKKWYLFNDSSVTRASEANVLEAEAFILLYERRGLPSAG</sequence>
<keyword evidence="2 4" id="KW-0863">Zinc-finger</keyword>
<gene>
    <name evidence="9" type="ORF">THAPSDRAFT_3629</name>
</gene>
<dbReference type="SUPFAM" id="SSF57850">
    <property type="entry name" value="RING/U-box"/>
    <property type="match status" value="1"/>
</dbReference>
<evidence type="ECO:0000313" key="10">
    <source>
        <dbReference type="Proteomes" id="UP000001449"/>
    </source>
</evidence>
<name>B8BYB5_THAPS</name>
<organism evidence="9 10">
    <name type="scientific">Thalassiosira pseudonana</name>
    <name type="common">Marine diatom</name>
    <name type="synonym">Cyclotella nana</name>
    <dbReference type="NCBI Taxonomy" id="35128"/>
    <lineage>
        <taxon>Eukaryota</taxon>
        <taxon>Sar</taxon>
        <taxon>Stramenopiles</taxon>
        <taxon>Ochrophyta</taxon>
        <taxon>Bacillariophyta</taxon>
        <taxon>Coscinodiscophyceae</taxon>
        <taxon>Thalassiosirophycidae</taxon>
        <taxon>Thalassiosirales</taxon>
        <taxon>Thalassiosiraceae</taxon>
        <taxon>Thalassiosira</taxon>
    </lineage>
</organism>
<evidence type="ECO:0000256" key="3">
    <source>
        <dbReference type="ARBA" id="ARBA00022833"/>
    </source>
</evidence>
<dbReference type="PROSITE" id="PS50271">
    <property type="entry name" value="ZF_UBP"/>
    <property type="match status" value="1"/>
</dbReference>
<dbReference type="InterPro" id="IPR001394">
    <property type="entry name" value="Peptidase_C19_UCH"/>
</dbReference>
<dbReference type="Gene3D" id="3.90.70.10">
    <property type="entry name" value="Cysteine proteinases"/>
    <property type="match status" value="1"/>
</dbReference>
<keyword evidence="1" id="KW-0479">Metal-binding</keyword>
<dbReference type="Pfam" id="PF02148">
    <property type="entry name" value="zf-UBP"/>
    <property type="match status" value="1"/>
</dbReference>
<feature type="domain" description="USP" evidence="7">
    <location>
        <begin position="240"/>
        <end position="594"/>
    </location>
</feature>
<reference evidence="9 10" key="1">
    <citation type="journal article" date="2004" name="Science">
        <title>The genome of the diatom Thalassiosira pseudonana: ecology, evolution, and metabolism.</title>
        <authorList>
            <person name="Armbrust E.V."/>
            <person name="Berges J.A."/>
            <person name="Bowler C."/>
            <person name="Green B.R."/>
            <person name="Martinez D."/>
            <person name="Putnam N.H."/>
            <person name="Zhou S."/>
            <person name="Allen A.E."/>
            <person name="Apt K.E."/>
            <person name="Bechner M."/>
            <person name="Brzezinski M.A."/>
            <person name="Chaal B.K."/>
            <person name="Chiovitti A."/>
            <person name="Davis A.K."/>
            <person name="Demarest M.S."/>
            <person name="Detter J.C."/>
            <person name="Glavina T."/>
            <person name="Goodstein D."/>
            <person name="Hadi M.Z."/>
            <person name="Hellsten U."/>
            <person name="Hildebrand M."/>
            <person name="Jenkins B.D."/>
            <person name="Jurka J."/>
            <person name="Kapitonov V.V."/>
            <person name="Kroger N."/>
            <person name="Lau W.W."/>
            <person name="Lane T.W."/>
            <person name="Larimer F.W."/>
            <person name="Lippmeier J.C."/>
            <person name="Lucas S."/>
            <person name="Medina M."/>
            <person name="Montsant A."/>
            <person name="Obornik M."/>
            <person name="Parker M.S."/>
            <person name="Palenik B."/>
            <person name="Pazour G.J."/>
            <person name="Richardson P.M."/>
            <person name="Rynearson T.A."/>
            <person name="Saito M.A."/>
            <person name="Schwartz D.C."/>
            <person name="Thamatrakoln K."/>
            <person name="Valentin K."/>
            <person name="Vardi A."/>
            <person name="Wilkerson F.P."/>
            <person name="Rokhsar D.S."/>
        </authorList>
    </citation>
    <scope>NUCLEOTIDE SEQUENCE [LARGE SCALE GENOMIC DNA]</scope>
    <source>
        <strain evidence="9 10">CCMP1335</strain>
    </source>
</reference>